<evidence type="ECO:0000256" key="3">
    <source>
        <dbReference type="SAM" id="SignalP"/>
    </source>
</evidence>
<accession>A0ABV5GCN1</accession>
<reference evidence="5 6" key="1">
    <citation type="submission" date="2024-09" db="EMBL/GenBank/DDBJ databases">
        <authorList>
            <person name="Sun Q."/>
            <person name="Mori K."/>
        </authorList>
    </citation>
    <scope>NUCLEOTIDE SEQUENCE [LARGE SCALE GENOMIC DNA]</scope>
    <source>
        <strain evidence="5 6">CECT 8460</strain>
    </source>
</reference>
<evidence type="ECO:0000313" key="5">
    <source>
        <dbReference type="EMBL" id="MFB9088872.1"/>
    </source>
</evidence>
<dbReference type="EMBL" id="JBHMFB010000012">
    <property type="protein sequence ID" value="MFB9088872.1"/>
    <property type="molecule type" value="Genomic_DNA"/>
</dbReference>
<keyword evidence="6" id="KW-1185">Reference proteome</keyword>
<evidence type="ECO:0000259" key="4">
    <source>
        <dbReference type="Pfam" id="PF18962"/>
    </source>
</evidence>
<feature type="domain" description="Secretion system C-terminal sorting" evidence="4">
    <location>
        <begin position="457"/>
        <end position="527"/>
    </location>
</feature>
<keyword evidence="2 3" id="KW-0732">Signal</keyword>
<dbReference type="NCBIfam" id="TIGR04183">
    <property type="entry name" value="Por_Secre_tail"/>
    <property type="match status" value="1"/>
</dbReference>
<gene>
    <name evidence="5" type="ORF">ACFFUU_04595</name>
</gene>
<comment type="similarity">
    <text evidence="1">Belongs to the ice-binding protein family.</text>
</comment>
<sequence length="531" mass="54314">MKKQLLLITSVALLCFASAANAQAPVLGTSSGFALFSTNGAVSSTGLSHITGNVGTNNGSSTNFGNVDGIMHDADGTTANAAASLTVAYNQLNAAIPNFFPAPLLGNGQSLNAGTYFIGQSASLNNTLTLNGQGNPNAVFIFQIQGAFSSAAGAQILLTNGAVACNVFWKIEGLVDLASNTVMKGTVVANNAAIILNSGVFLEGRALSTTGAVTVSGVTVVTPLGCGTPVLTGPAAPALNSVSCYTVFSGNGAVANTGVSFVTGDIGTNVGLTTGFQAANVTGTIHPNPDVSTAQCAFDLNTVYTYLSTLPVDIELLYPAAFGQNLVLTPHTYLMNAATVLNGTVFLNAQHNPNAVFVIRIVGALSTSTYAAVVLQNGAQAKNVFWKIDGATSLNDYTNFKGTVIGNNGAVLLNLGTQVEGRVLSTSGGIATFGINAQMTAGCTLGLNDVIKTRAQLYPNPFTASLNITLNDLDNGAAELTIYNTLGMLVMKTSLTQNETVIPMSLASGVYYYKLTGTNGTLQSGKLIARP</sequence>
<evidence type="ECO:0000313" key="6">
    <source>
        <dbReference type="Proteomes" id="UP001589576"/>
    </source>
</evidence>
<organism evidence="5 6">
    <name type="scientific">Flavobacterium paronense</name>
    <dbReference type="NCBI Taxonomy" id="1392775"/>
    <lineage>
        <taxon>Bacteria</taxon>
        <taxon>Pseudomonadati</taxon>
        <taxon>Bacteroidota</taxon>
        <taxon>Flavobacteriia</taxon>
        <taxon>Flavobacteriales</taxon>
        <taxon>Flavobacteriaceae</taxon>
        <taxon>Flavobacterium</taxon>
    </lineage>
</organism>
<dbReference type="InterPro" id="IPR026444">
    <property type="entry name" value="Secre_tail"/>
</dbReference>
<evidence type="ECO:0000256" key="1">
    <source>
        <dbReference type="ARBA" id="ARBA00005445"/>
    </source>
</evidence>
<dbReference type="Pfam" id="PF18962">
    <property type="entry name" value="Por_Secre_tail"/>
    <property type="match status" value="1"/>
</dbReference>
<dbReference type="RefSeq" id="WP_290284381.1">
    <property type="nucleotide sequence ID" value="NZ_JAUFQN010000019.1"/>
</dbReference>
<protein>
    <submittedName>
        <fullName evidence="5">Ice-binding family protein</fullName>
    </submittedName>
</protein>
<proteinExistence type="inferred from homology"/>
<name>A0ABV5GCN1_9FLAO</name>
<evidence type="ECO:0000256" key="2">
    <source>
        <dbReference type="ARBA" id="ARBA00022729"/>
    </source>
</evidence>
<dbReference type="Pfam" id="PF11999">
    <property type="entry name" value="Ice_binding"/>
    <property type="match status" value="2"/>
</dbReference>
<feature type="chain" id="PRO_5047026923" evidence="3">
    <location>
        <begin position="23"/>
        <end position="531"/>
    </location>
</feature>
<dbReference type="InterPro" id="IPR021884">
    <property type="entry name" value="Ice-bd_prot"/>
</dbReference>
<comment type="caution">
    <text evidence="5">The sequence shown here is derived from an EMBL/GenBank/DDBJ whole genome shotgun (WGS) entry which is preliminary data.</text>
</comment>
<dbReference type="Proteomes" id="UP001589576">
    <property type="component" value="Unassembled WGS sequence"/>
</dbReference>
<feature type="signal peptide" evidence="3">
    <location>
        <begin position="1"/>
        <end position="22"/>
    </location>
</feature>